<reference evidence="2" key="1">
    <citation type="submission" date="2021-01" db="EMBL/GenBank/DDBJ databases">
        <title>Rhizobium sp. strain KVB221 16S ribosomal RNA gene Genome sequencing and assembly.</title>
        <authorList>
            <person name="Kang M."/>
        </authorList>
    </citation>
    <scope>NUCLEOTIDE SEQUENCE</scope>
    <source>
        <strain evidence="2">KVB221</strain>
    </source>
</reference>
<accession>A0A936YU80</accession>
<dbReference type="Proteomes" id="UP000633219">
    <property type="component" value="Unassembled WGS sequence"/>
</dbReference>
<dbReference type="AlphaFoldDB" id="A0A936YU80"/>
<evidence type="ECO:0000313" key="2">
    <source>
        <dbReference type="EMBL" id="MBL0372645.1"/>
    </source>
</evidence>
<evidence type="ECO:0000313" key="3">
    <source>
        <dbReference type="Proteomes" id="UP000633219"/>
    </source>
</evidence>
<gene>
    <name evidence="2" type="ORF">JJB09_11455</name>
</gene>
<name>A0A936YU80_9HYPH</name>
<dbReference type="EMBL" id="JAEQNC010000005">
    <property type="protein sequence ID" value="MBL0372645.1"/>
    <property type="molecule type" value="Genomic_DNA"/>
</dbReference>
<dbReference type="RefSeq" id="WP_201657704.1">
    <property type="nucleotide sequence ID" value="NZ_JAEQNC010000005.1"/>
</dbReference>
<dbReference type="Pfam" id="PF11306">
    <property type="entry name" value="DUF3108"/>
    <property type="match status" value="1"/>
</dbReference>
<sequence>MQKRYFTFFLAMVFCAAQYPASAADVENRTNYTIALAGLPLANATFRTRKGESDYSIDAQIASAGVARLIVDTKAEMSSVGVISDSEFKPERFSFRYKYGKRIRQFHTTFAGGNVTETLMEPKQKKRKNWIPIRPQDLLSVTDPVSGLVMPADRDPCRAIIPVYDGEARLNLKLAHKREQKFQTEGFKGEAIVCSLRYEPKAGYRRGHGDIEYIRKLTNMEIWFAKSGPMNVYAPVFLSVPTKYGTLTIRATRFEG</sequence>
<comment type="caution">
    <text evidence="2">The sequence shown here is derived from an EMBL/GenBank/DDBJ whole genome shotgun (WGS) entry which is preliminary data.</text>
</comment>
<keyword evidence="1" id="KW-0732">Signal</keyword>
<feature type="signal peptide" evidence="1">
    <location>
        <begin position="1"/>
        <end position="23"/>
    </location>
</feature>
<proteinExistence type="predicted"/>
<keyword evidence="3" id="KW-1185">Reference proteome</keyword>
<dbReference type="InterPro" id="IPR021457">
    <property type="entry name" value="DUF3108"/>
</dbReference>
<evidence type="ECO:0000256" key="1">
    <source>
        <dbReference type="SAM" id="SignalP"/>
    </source>
</evidence>
<feature type="chain" id="PRO_5037666496" evidence="1">
    <location>
        <begin position="24"/>
        <end position="256"/>
    </location>
</feature>
<protein>
    <submittedName>
        <fullName evidence="2">DUF3108 domain-containing protein</fullName>
    </submittedName>
</protein>
<organism evidence="2 3">
    <name type="scientific">Rhizobium setariae</name>
    <dbReference type="NCBI Taxonomy" id="2801340"/>
    <lineage>
        <taxon>Bacteria</taxon>
        <taxon>Pseudomonadati</taxon>
        <taxon>Pseudomonadota</taxon>
        <taxon>Alphaproteobacteria</taxon>
        <taxon>Hyphomicrobiales</taxon>
        <taxon>Rhizobiaceae</taxon>
        <taxon>Rhizobium/Agrobacterium group</taxon>
        <taxon>Rhizobium</taxon>
    </lineage>
</organism>